<accession>A0ABD0Q4Z2</accession>
<feature type="non-terminal residue" evidence="10">
    <location>
        <position position="1"/>
    </location>
</feature>
<evidence type="ECO:0000256" key="1">
    <source>
        <dbReference type="ARBA" id="ARBA00022555"/>
    </source>
</evidence>
<keyword evidence="4 9" id="KW-0949">S-adenosyl-L-methionine</keyword>
<evidence type="ECO:0000256" key="8">
    <source>
        <dbReference type="ARBA" id="ARBA00051897"/>
    </source>
</evidence>
<keyword evidence="5 9" id="KW-0819">tRNA processing</keyword>
<evidence type="ECO:0000256" key="2">
    <source>
        <dbReference type="ARBA" id="ARBA00022603"/>
    </source>
</evidence>
<evidence type="ECO:0000256" key="6">
    <source>
        <dbReference type="ARBA" id="ARBA00022884"/>
    </source>
</evidence>
<comment type="caution">
    <text evidence="10">The sequence shown here is derived from an EMBL/GenBank/DDBJ whole genome shotgun (WGS) entry which is preliminary data.</text>
</comment>
<gene>
    <name evidence="10" type="ORF">M9458_023361</name>
</gene>
<sequence length="50" mass="5760">ALRIILHSLDQRAAVYQRYIQPLLSVSVDFYIRVFVRVKTGQAVVKNSAR</sequence>
<evidence type="ECO:0000313" key="11">
    <source>
        <dbReference type="Proteomes" id="UP001529510"/>
    </source>
</evidence>
<organism evidence="10 11">
    <name type="scientific">Cirrhinus mrigala</name>
    <name type="common">Mrigala</name>
    <dbReference type="NCBI Taxonomy" id="683832"/>
    <lineage>
        <taxon>Eukaryota</taxon>
        <taxon>Metazoa</taxon>
        <taxon>Chordata</taxon>
        <taxon>Craniata</taxon>
        <taxon>Vertebrata</taxon>
        <taxon>Euteleostomi</taxon>
        <taxon>Actinopterygii</taxon>
        <taxon>Neopterygii</taxon>
        <taxon>Teleostei</taxon>
        <taxon>Ostariophysi</taxon>
        <taxon>Cypriniformes</taxon>
        <taxon>Cyprinidae</taxon>
        <taxon>Labeoninae</taxon>
        <taxon>Labeonini</taxon>
        <taxon>Cirrhinus</taxon>
    </lineage>
</organism>
<proteinExistence type="inferred from homology"/>
<dbReference type="Proteomes" id="UP001529510">
    <property type="component" value="Unassembled WGS sequence"/>
</dbReference>
<evidence type="ECO:0000256" key="3">
    <source>
        <dbReference type="ARBA" id="ARBA00022679"/>
    </source>
</evidence>
<dbReference type="Gene3D" id="3.40.50.150">
    <property type="entry name" value="Vaccinia Virus protein VP39"/>
    <property type="match status" value="1"/>
</dbReference>
<dbReference type="Pfam" id="PF02005">
    <property type="entry name" value="TRM"/>
    <property type="match status" value="1"/>
</dbReference>
<keyword evidence="3 9" id="KW-0808">Transferase</keyword>
<dbReference type="EC" id="2.1.1.216" evidence="7"/>
<evidence type="ECO:0000256" key="9">
    <source>
        <dbReference type="PROSITE-ProRule" id="PRU00958"/>
    </source>
</evidence>
<protein>
    <recommendedName>
        <fullName evidence="7">tRNA (guanine(26)-N(2))-dimethyltransferase</fullName>
        <ecNumber evidence="7">2.1.1.216</ecNumber>
    </recommendedName>
</protein>
<comment type="similarity">
    <text evidence="9">Belongs to the class I-like SAM-binding methyltransferase superfamily. Trm1 family.</text>
</comment>
<dbReference type="InterPro" id="IPR002905">
    <property type="entry name" value="Trm1"/>
</dbReference>
<dbReference type="AlphaFoldDB" id="A0ABD0Q4Z2"/>
<evidence type="ECO:0000256" key="5">
    <source>
        <dbReference type="ARBA" id="ARBA00022694"/>
    </source>
</evidence>
<dbReference type="GO" id="GO:0008033">
    <property type="term" value="P:tRNA processing"/>
    <property type="evidence" value="ECO:0007669"/>
    <property type="project" value="UniProtKB-UniRule"/>
</dbReference>
<dbReference type="PROSITE" id="PS51626">
    <property type="entry name" value="SAM_MT_TRM1"/>
    <property type="match status" value="1"/>
</dbReference>
<keyword evidence="11" id="KW-1185">Reference proteome</keyword>
<evidence type="ECO:0000313" key="10">
    <source>
        <dbReference type="EMBL" id="KAL0180955.1"/>
    </source>
</evidence>
<dbReference type="EMBL" id="JAMKFB020000011">
    <property type="protein sequence ID" value="KAL0180955.1"/>
    <property type="molecule type" value="Genomic_DNA"/>
</dbReference>
<dbReference type="SUPFAM" id="SSF53335">
    <property type="entry name" value="S-adenosyl-L-methionine-dependent methyltransferases"/>
    <property type="match status" value="1"/>
</dbReference>
<dbReference type="PANTHER" id="PTHR10631">
    <property type="entry name" value="N 2 ,N 2 -DIMETHYLGUANOSINE TRNA METHYLTRANSFERASE"/>
    <property type="match status" value="1"/>
</dbReference>
<evidence type="ECO:0000256" key="7">
    <source>
        <dbReference type="ARBA" id="ARBA00039099"/>
    </source>
</evidence>
<evidence type="ECO:0000256" key="4">
    <source>
        <dbReference type="ARBA" id="ARBA00022691"/>
    </source>
</evidence>
<dbReference type="GO" id="GO:0160104">
    <property type="term" value="F:tRNA (guanine(26)-N2)-dimethyltransferase activity"/>
    <property type="evidence" value="ECO:0007669"/>
    <property type="project" value="UniProtKB-EC"/>
</dbReference>
<keyword evidence="1 9" id="KW-0820">tRNA-binding</keyword>
<dbReference type="GO" id="GO:0000049">
    <property type="term" value="F:tRNA binding"/>
    <property type="evidence" value="ECO:0007669"/>
    <property type="project" value="UniProtKB-UniRule"/>
</dbReference>
<comment type="catalytic activity">
    <reaction evidence="8">
        <text>guanosine(26) in tRNA + 2 S-adenosyl-L-methionine = N(2)-dimethylguanosine(26) in tRNA + 2 S-adenosyl-L-homocysteine + 2 H(+)</text>
        <dbReference type="Rhea" id="RHEA:43140"/>
        <dbReference type="Rhea" id="RHEA-COMP:10359"/>
        <dbReference type="Rhea" id="RHEA-COMP:10360"/>
        <dbReference type="ChEBI" id="CHEBI:15378"/>
        <dbReference type="ChEBI" id="CHEBI:57856"/>
        <dbReference type="ChEBI" id="CHEBI:59789"/>
        <dbReference type="ChEBI" id="CHEBI:74269"/>
        <dbReference type="ChEBI" id="CHEBI:74513"/>
        <dbReference type="EC" id="2.1.1.216"/>
    </reaction>
</comment>
<dbReference type="GO" id="GO:0032259">
    <property type="term" value="P:methylation"/>
    <property type="evidence" value="ECO:0007669"/>
    <property type="project" value="UniProtKB-UniRule"/>
</dbReference>
<keyword evidence="6 9" id="KW-0694">RNA-binding</keyword>
<reference evidence="10 11" key="1">
    <citation type="submission" date="2024-05" db="EMBL/GenBank/DDBJ databases">
        <title>Genome sequencing and assembly of Indian major carp, Cirrhinus mrigala (Hamilton, 1822).</title>
        <authorList>
            <person name="Mohindra V."/>
            <person name="Chowdhury L.M."/>
            <person name="Lal K."/>
            <person name="Jena J.K."/>
        </authorList>
    </citation>
    <scope>NUCLEOTIDE SEQUENCE [LARGE SCALE GENOMIC DNA]</scope>
    <source>
        <strain evidence="10">CM1030</strain>
        <tissue evidence="10">Blood</tissue>
    </source>
</reference>
<dbReference type="PANTHER" id="PTHR10631:SF3">
    <property type="entry name" value="TRNA (GUANINE(26)-N(2))-DIMETHYLTRANSFERASE"/>
    <property type="match status" value="1"/>
</dbReference>
<keyword evidence="2 9" id="KW-0489">Methyltransferase</keyword>
<dbReference type="InterPro" id="IPR029063">
    <property type="entry name" value="SAM-dependent_MTases_sf"/>
</dbReference>
<name>A0ABD0Q4Z2_CIRMR</name>